<dbReference type="Proteomes" id="UP000005239">
    <property type="component" value="Unassembled WGS sequence"/>
</dbReference>
<protein>
    <submittedName>
        <fullName evidence="2">Uncharacterized protein</fullName>
    </submittedName>
</protein>
<dbReference type="EnsemblMetazoa" id="PPA44371.1">
    <property type="protein sequence ID" value="PPA44371.1"/>
    <property type="gene ID" value="WBGene00282740"/>
</dbReference>
<accession>A0A8R1UZ44</accession>
<dbReference type="AlphaFoldDB" id="A0A2A6BFS8"/>
<evidence type="ECO:0000256" key="1">
    <source>
        <dbReference type="SAM" id="MobiDB-lite"/>
    </source>
</evidence>
<organism evidence="2 3">
    <name type="scientific">Pristionchus pacificus</name>
    <name type="common">Parasitic nematode worm</name>
    <dbReference type="NCBI Taxonomy" id="54126"/>
    <lineage>
        <taxon>Eukaryota</taxon>
        <taxon>Metazoa</taxon>
        <taxon>Ecdysozoa</taxon>
        <taxon>Nematoda</taxon>
        <taxon>Chromadorea</taxon>
        <taxon>Rhabditida</taxon>
        <taxon>Rhabditina</taxon>
        <taxon>Diplogasteromorpha</taxon>
        <taxon>Diplogasteroidea</taxon>
        <taxon>Neodiplogasteridae</taxon>
        <taxon>Pristionchus</taxon>
    </lineage>
</organism>
<sequence length="109" mass="13089">MYIVHESERKFAFHTQSTMKLSCKLDGQVASKHHKFTDRIIMRSFFFVAWSVLPFGRERGHSNEWKVGDEAKFRRRKKRREKEGKKNGEEEGKVVDEKEMEEVNQKRRS</sequence>
<reference evidence="2" key="2">
    <citation type="submission" date="2022-06" db="UniProtKB">
        <authorList>
            <consortium name="EnsemblMetazoa"/>
        </authorList>
    </citation>
    <scope>IDENTIFICATION</scope>
    <source>
        <strain evidence="2">PS312</strain>
    </source>
</reference>
<evidence type="ECO:0000313" key="3">
    <source>
        <dbReference type="Proteomes" id="UP000005239"/>
    </source>
</evidence>
<feature type="region of interest" description="Disordered" evidence="1">
    <location>
        <begin position="73"/>
        <end position="109"/>
    </location>
</feature>
<gene>
    <name evidence="2" type="primary">WBGene00282740</name>
</gene>
<accession>A0A2A6BFS8</accession>
<reference evidence="3" key="1">
    <citation type="journal article" date="2008" name="Nat. Genet.">
        <title>The Pristionchus pacificus genome provides a unique perspective on nematode lifestyle and parasitism.</title>
        <authorList>
            <person name="Dieterich C."/>
            <person name="Clifton S.W."/>
            <person name="Schuster L.N."/>
            <person name="Chinwalla A."/>
            <person name="Delehaunty K."/>
            <person name="Dinkelacker I."/>
            <person name="Fulton L."/>
            <person name="Fulton R."/>
            <person name="Godfrey J."/>
            <person name="Minx P."/>
            <person name="Mitreva M."/>
            <person name="Roeseler W."/>
            <person name="Tian H."/>
            <person name="Witte H."/>
            <person name="Yang S.P."/>
            <person name="Wilson R.K."/>
            <person name="Sommer R.J."/>
        </authorList>
    </citation>
    <scope>NUCLEOTIDE SEQUENCE [LARGE SCALE GENOMIC DNA]</scope>
    <source>
        <strain evidence="3">PS312</strain>
    </source>
</reference>
<name>A0A2A6BFS8_PRIPA</name>
<keyword evidence="3" id="KW-1185">Reference proteome</keyword>
<evidence type="ECO:0000313" key="2">
    <source>
        <dbReference type="EnsemblMetazoa" id="PPA44371.1"/>
    </source>
</evidence>
<proteinExistence type="predicted"/>
<feature type="compositionally biased region" description="Basic and acidic residues" evidence="1">
    <location>
        <begin position="81"/>
        <end position="109"/>
    </location>
</feature>